<gene>
    <name evidence="1" type="ORF">MYP_3338</name>
</gene>
<accession>A0A098LI21</accession>
<organism evidence="1 2">
    <name type="scientific">Sporocytophaga myxococcoides</name>
    <dbReference type="NCBI Taxonomy" id="153721"/>
    <lineage>
        <taxon>Bacteria</taxon>
        <taxon>Pseudomonadati</taxon>
        <taxon>Bacteroidota</taxon>
        <taxon>Cytophagia</taxon>
        <taxon>Cytophagales</taxon>
        <taxon>Cytophagaceae</taxon>
        <taxon>Sporocytophaga</taxon>
    </lineage>
</organism>
<dbReference type="eggNOG" id="COG2608">
    <property type="taxonomic scope" value="Bacteria"/>
</dbReference>
<dbReference type="STRING" id="153721.MYP_3338"/>
<dbReference type="AlphaFoldDB" id="A0A098LI21"/>
<protein>
    <submittedName>
        <fullName evidence="1">Uncharacterized protein</fullName>
    </submittedName>
</protein>
<comment type="caution">
    <text evidence="1">The sequence shown here is derived from an EMBL/GenBank/DDBJ whole genome shotgun (WGS) entry which is preliminary data.</text>
</comment>
<evidence type="ECO:0000313" key="2">
    <source>
        <dbReference type="Proteomes" id="UP000030185"/>
    </source>
</evidence>
<dbReference type="OrthoDB" id="677920at2"/>
<keyword evidence="2" id="KW-1185">Reference proteome</keyword>
<reference evidence="1 2" key="1">
    <citation type="submission" date="2014-09" db="EMBL/GenBank/DDBJ databases">
        <title>Sporocytophaga myxococcoides PG-01 genome sequencing.</title>
        <authorList>
            <person name="Liu L."/>
            <person name="Gao P.J."/>
            <person name="Chen G.J."/>
            <person name="Wang L.S."/>
        </authorList>
    </citation>
    <scope>NUCLEOTIDE SEQUENCE [LARGE SCALE GENOMIC DNA]</scope>
    <source>
        <strain evidence="1 2">PG-01</strain>
    </source>
</reference>
<dbReference type="RefSeq" id="WP_045465358.1">
    <property type="nucleotide sequence ID" value="NZ_BBLT01000006.1"/>
</dbReference>
<dbReference type="EMBL" id="BBLT01000006">
    <property type="protein sequence ID" value="GAL86109.1"/>
    <property type="molecule type" value="Genomic_DNA"/>
</dbReference>
<proteinExistence type="predicted"/>
<sequence>MKILKFKTNIHNQEMLDKIASVLNKEELISRWKVDLESEEKILSVSGEEITQDLITSALKQKGIEVEMIHIIAIAGHDL</sequence>
<name>A0A098LI21_9BACT</name>
<evidence type="ECO:0000313" key="1">
    <source>
        <dbReference type="EMBL" id="GAL86109.1"/>
    </source>
</evidence>
<dbReference type="Proteomes" id="UP000030185">
    <property type="component" value="Unassembled WGS sequence"/>
</dbReference>